<dbReference type="InterPro" id="IPR000719">
    <property type="entry name" value="Prot_kinase_dom"/>
</dbReference>
<proteinExistence type="predicted"/>
<name>A0AAD7FP64_9AGAR</name>
<reference evidence="2" key="1">
    <citation type="submission" date="2023-03" db="EMBL/GenBank/DDBJ databases">
        <title>Massive genome expansion in bonnet fungi (Mycena s.s.) driven by repeated elements and novel gene families across ecological guilds.</title>
        <authorList>
            <consortium name="Lawrence Berkeley National Laboratory"/>
            <person name="Harder C.B."/>
            <person name="Miyauchi S."/>
            <person name="Viragh M."/>
            <person name="Kuo A."/>
            <person name="Thoen E."/>
            <person name="Andreopoulos B."/>
            <person name="Lu D."/>
            <person name="Skrede I."/>
            <person name="Drula E."/>
            <person name="Henrissat B."/>
            <person name="Morin E."/>
            <person name="Kohler A."/>
            <person name="Barry K."/>
            <person name="LaButti K."/>
            <person name="Morin E."/>
            <person name="Salamov A."/>
            <person name="Lipzen A."/>
            <person name="Mereny Z."/>
            <person name="Hegedus B."/>
            <person name="Baldrian P."/>
            <person name="Stursova M."/>
            <person name="Weitz H."/>
            <person name="Taylor A."/>
            <person name="Grigoriev I.V."/>
            <person name="Nagy L.G."/>
            <person name="Martin F."/>
            <person name="Kauserud H."/>
        </authorList>
    </citation>
    <scope>NUCLEOTIDE SEQUENCE</scope>
    <source>
        <strain evidence="2">9284</strain>
    </source>
</reference>
<comment type="caution">
    <text evidence="2">The sequence shown here is derived from an EMBL/GenBank/DDBJ whole genome shotgun (WGS) entry which is preliminary data.</text>
</comment>
<dbReference type="EMBL" id="JARKIF010000007">
    <property type="protein sequence ID" value="KAJ7635076.1"/>
    <property type="molecule type" value="Genomic_DNA"/>
</dbReference>
<dbReference type="Gene3D" id="1.10.510.10">
    <property type="entry name" value="Transferase(Phosphotransferase) domain 1"/>
    <property type="match status" value="2"/>
</dbReference>
<accession>A0AAD7FP64</accession>
<dbReference type="Proteomes" id="UP001221142">
    <property type="component" value="Unassembled WGS sequence"/>
</dbReference>
<evidence type="ECO:0000313" key="3">
    <source>
        <dbReference type="Proteomes" id="UP001221142"/>
    </source>
</evidence>
<keyword evidence="2" id="KW-0418">Kinase</keyword>
<dbReference type="SMART" id="SM00220">
    <property type="entry name" value="S_TKc"/>
    <property type="match status" value="1"/>
</dbReference>
<dbReference type="GO" id="GO:0044773">
    <property type="term" value="P:mitotic DNA damage checkpoint signaling"/>
    <property type="evidence" value="ECO:0007669"/>
    <property type="project" value="TreeGrafter"/>
</dbReference>
<protein>
    <submittedName>
        <fullName evidence="2">Kinase-like domain-containing protein</fullName>
    </submittedName>
</protein>
<dbReference type="PANTHER" id="PTHR44167">
    <property type="entry name" value="OVARIAN-SPECIFIC SERINE/THREONINE-PROTEIN KINASE LOK-RELATED"/>
    <property type="match status" value="1"/>
</dbReference>
<evidence type="ECO:0000259" key="1">
    <source>
        <dbReference type="PROSITE" id="PS50011"/>
    </source>
</evidence>
<keyword evidence="3" id="KW-1185">Reference proteome</keyword>
<gene>
    <name evidence="2" type="ORF">FB45DRAFT_1025975</name>
</gene>
<dbReference type="PROSITE" id="PS00109">
    <property type="entry name" value="PROTEIN_KINASE_TYR"/>
    <property type="match status" value="1"/>
</dbReference>
<keyword evidence="2" id="KW-0808">Transferase</keyword>
<dbReference type="AlphaFoldDB" id="A0AAD7FP64"/>
<dbReference type="PANTHER" id="PTHR44167:SF30">
    <property type="entry name" value="PHOSPHORYLASE KINASE"/>
    <property type="match status" value="1"/>
</dbReference>
<dbReference type="PROSITE" id="PS50011">
    <property type="entry name" value="PROTEIN_KINASE_DOM"/>
    <property type="match status" value="1"/>
</dbReference>
<dbReference type="InterPro" id="IPR008266">
    <property type="entry name" value="Tyr_kinase_AS"/>
</dbReference>
<sequence>MTDFRPPARDPSKPRRKHLFANEDFWVDCQPFLLSQGYQLRPRYHPDWIPSWTVKQRLDGNYEDDLWNLFEWVLDATRLSDGSKVILKCVHTDGKEIRVFKHLDSLRDDPRNRTIPILDIINMPDSLWSFIAMPYCRRFDYPPFHCRNEFLDAMTQFLEGLQFMHDHNVVHFDIAPQNLVMEEAKVVPYGSHLSDDRSHTGFPRRWLYWKNRCSVRPVEYYYIDFGLSLYYPDGKDTASIAATLRTFPNIPELSRTVPYNPFFVDIYQLGLTMHKLIDDYVELGPFRPVAESMTARDPKSRPTAANALAHLHRIAAEIPLEKLAERMWRRDVKLRFGGYENDLPNFYVSMVLKRVLDATRISDGKKVTLKRVLTDGHEIRCFEYLDSLREDPRNRTIPLLDIIPMPARGLSSDCNSCMITTSSILTSRPKLGHGRGKVVPQGTDFSDDRSHTGFPRRWFYWKNRCSVGPVQYYYIDFGLSLYFPDGKDTATHTATLRTFSEIPELSDTVPYNPFYVDVYQLGLTMHELIDDYVELEDFRPVAESRTAQDPTSRPTPGDALAHLRHIAAGLPPAKLAEQMWQKDTRLGQKVSFLLWGGWKQDWRYPLYKPGDAQASVLNGKSVRKL</sequence>
<organism evidence="2 3">
    <name type="scientific">Roridomyces roridus</name>
    <dbReference type="NCBI Taxonomy" id="1738132"/>
    <lineage>
        <taxon>Eukaryota</taxon>
        <taxon>Fungi</taxon>
        <taxon>Dikarya</taxon>
        <taxon>Basidiomycota</taxon>
        <taxon>Agaricomycotina</taxon>
        <taxon>Agaricomycetes</taxon>
        <taxon>Agaricomycetidae</taxon>
        <taxon>Agaricales</taxon>
        <taxon>Marasmiineae</taxon>
        <taxon>Mycenaceae</taxon>
        <taxon>Roridomyces</taxon>
    </lineage>
</organism>
<dbReference type="SUPFAM" id="SSF56112">
    <property type="entry name" value="Protein kinase-like (PK-like)"/>
    <property type="match status" value="2"/>
</dbReference>
<dbReference type="GO" id="GO:0005634">
    <property type="term" value="C:nucleus"/>
    <property type="evidence" value="ECO:0007669"/>
    <property type="project" value="TreeGrafter"/>
</dbReference>
<evidence type="ECO:0000313" key="2">
    <source>
        <dbReference type="EMBL" id="KAJ7635076.1"/>
    </source>
</evidence>
<dbReference type="InterPro" id="IPR011009">
    <property type="entry name" value="Kinase-like_dom_sf"/>
</dbReference>
<dbReference type="GO" id="GO:0005524">
    <property type="term" value="F:ATP binding"/>
    <property type="evidence" value="ECO:0007669"/>
    <property type="project" value="InterPro"/>
</dbReference>
<feature type="domain" description="Protein kinase" evidence="1">
    <location>
        <begin position="1"/>
        <end position="348"/>
    </location>
</feature>
<dbReference type="GO" id="GO:0004674">
    <property type="term" value="F:protein serine/threonine kinase activity"/>
    <property type="evidence" value="ECO:0007669"/>
    <property type="project" value="TreeGrafter"/>
</dbReference>